<proteinExistence type="predicted"/>
<protein>
    <submittedName>
        <fullName evidence="1">Nucleotidyltransferase substrate binding protein</fullName>
    </submittedName>
</protein>
<name>A0A087AQS1_9BIFI</name>
<dbReference type="RefSeq" id="WP_033506111.1">
    <property type="nucleotide sequence ID" value="NZ_JGYX01000002.1"/>
</dbReference>
<dbReference type="eggNOG" id="COG1669">
    <property type="taxonomic scope" value="Bacteria"/>
</dbReference>
<dbReference type="GO" id="GO:0016740">
    <property type="term" value="F:transferase activity"/>
    <property type="evidence" value="ECO:0007669"/>
    <property type="project" value="UniProtKB-KW"/>
</dbReference>
<evidence type="ECO:0000313" key="1">
    <source>
        <dbReference type="EMBL" id="KFI61121.1"/>
    </source>
</evidence>
<evidence type="ECO:0000313" key="2">
    <source>
        <dbReference type="Proteomes" id="UP000029046"/>
    </source>
</evidence>
<dbReference type="InterPro" id="IPR010235">
    <property type="entry name" value="HepT"/>
</dbReference>
<reference evidence="1 2" key="1">
    <citation type="submission" date="2014-03" db="EMBL/GenBank/DDBJ databases">
        <title>Genomics of Bifidobacteria.</title>
        <authorList>
            <person name="Ventura M."/>
            <person name="Milani C."/>
            <person name="Lugli G.A."/>
        </authorList>
    </citation>
    <scope>NUCLEOTIDE SEQUENCE [LARGE SCALE GENOMIC DNA]</scope>
    <source>
        <strain evidence="1 2">LMG 11586</strain>
    </source>
</reference>
<dbReference type="Pfam" id="PF08780">
    <property type="entry name" value="NTase_sub_bind"/>
    <property type="match status" value="1"/>
</dbReference>
<keyword evidence="1" id="KW-0808">Transferase</keyword>
<organism evidence="1 2">
    <name type="scientific">Bifidobacterium pullorum subsp. gallinarum</name>
    <dbReference type="NCBI Taxonomy" id="78344"/>
    <lineage>
        <taxon>Bacteria</taxon>
        <taxon>Bacillati</taxon>
        <taxon>Actinomycetota</taxon>
        <taxon>Actinomycetes</taxon>
        <taxon>Bifidobacteriales</taxon>
        <taxon>Bifidobacteriaceae</taxon>
        <taxon>Bifidobacterium</taxon>
    </lineage>
</organism>
<dbReference type="SUPFAM" id="SSF81593">
    <property type="entry name" value="Nucleotidyltransferase substrate binding subunit/domain"/>
    <property type="match status" value="1"/>
</dbReference>
<dbReference type="OrthoDB" id="9810452at2"/>
<accession>A0A087AQS1</accession>
<dbReference type="Proteomes" id="UP000029046">
    <property type="component" value="Unassembled WGS sequence"/>
</dbReference>
<dbReference type="NCBIfam" id="TIGR01987">
    <property type="entry name" value="HI0074"/>
    <property type="match status" value="1"/>
</dbReference>
<comment type="caution">
    <text evidence="1">The sequence shown here is derived from an EMBL/GenBank/DDBJ whole genome shotgun (WGS) entry which is preliminary data.</text>
</comment>
<dbReference type="EMBL" id="JGYX01000002">
    <property type="protein sequence ID" value="KFI61121.1"/>
    <property type="molecule type" value="Genomic_DNA"/>
</dbReference>
<dbReference type="Gene3D" id="1.20.120.330">
    <property type="entry name" value="Nucleotidyltransferases domain 2"/>
    <property type="match status" value="1"/>
</dbReference>
<sequence>MRKFENYSSALRSLRQDPAQDLSNEFIQSGIIDKFELQFELGWKLLKALLLYEGDPVAASGSPRDTLKTAYQYYDFTDEALWLRMLRDRNDSAHVYDGEKARLLVDTIIHDYLPEFDRLEQGLVCRYGKLLGGDDKAMADGQKA</sequence>
<keyword evidence="2" id="KW-1185">Reference proteome</keyword>
<dbReference type="AlphaFoldDB" id="A0A087AQS1"/>
<gene>
    <name evidence="1" type="ORF">BIGA_0549</name>
</gene>